<dbReference type="EMBL" id="CP089983">
    <property type="protein sequence ID" value="WXB02014.1"/>
    <property type="molecule type" value="Genomic_DNA"/>
</dbReference>
<dbReference type="Proteomes" id="UP001374803">
    <property type="component" value="Chromosome"/>
</dbReference>
<reference evidence="3" key="1">
    <citation type="submission" date="2021-12" db="EMBL/GenBank/DDBJ databases">
        <title>Discovery of the Pendulisporaceae a myxobacterial family with distinct sporulation behavior and unique specialized metabolism.</title>
        <authorList>
            <person name="Garcia R."/>
            <person name="Popoff A."/>
            <person name="Bader C.D."/>
            <person name="Loehr J."/>
            <person name="Walesch S."/>
            <person name="Walt C."/>
            <person name="Boldt J."/>
            <person name="Bunk B."/>
            <person name="Haeckl F.J.F.P.J."/>
            <person name="Gunesch A.P."/>
            <person name="Birkelbach J."/>
            <person name="Nuebel U."/>
            <person name="Pietschmann T."/>
            <person name="Bach T."/>
            <person name="Mueller R."/>
        </authorList>
    </citation>
    <scope>NUCLEOTIDE SEQUENCE</scope>
    <source>
        <strain evidence="3">MSr11367</strain>
    </source>
</reference>
<dbReference type="PANTHER" id="PTHR48098">
    <property type="entry name" value="ENTEROCHELIN ESTERASE-RELATED"/>
    <property type="match status" value="1"/>
</dbReference>
<sequence>MRRSNITATAVFALSLWSLPGCGDASESSPVDTESSKLEAGAGPDPAYGHGARVVEERSIDARMVDLTIVSPALGGQSHARLLLPKHWGAPHRSWPVLYLLHGCCDDYTSWTRETDIAALTADLDVLVVMPEAGQAGWYSDWWNQSKGGPPRWETYHLVEVREILERGYHAGARRAIAGLSMGGFGAISYAARHPGMFRAAASFSGIVHSRMDGGPQLVQSIVSGAGEDPLALWGDPVAQRPIWQAHNPYDLADRLVGIPIYIASGNGDPGPLDPPEGGHDSLEHLLGDMNTAFAQRLRALGADATIHLYGPGTHSWPYWQRELHTAFPMLMDAIGVD</sequence>
<evidence type="ECO:0000313" key="3">
    <source>
        <dbReference type="EMBL" id="WXB02014.1"/>
    </source>
</evidence>
<evidence type="ECO:0000313" key="4">
    <source>
        <dbReference type="Proteomes" id="UP001374803"/>
    </source>
</evidence>
<keyword evidence="4" id="KW-1185">Reference proteome</keyword>
<protein>
    <submittedName>
        <fullName evidence="3">Esterase family protein</fullName>
    </submittedName>
</protein>
<dbReference type="SUPFAM" id="SSF53474">
    <property type="entry name" value="alpha/beta-Hydrolases"/>
    <property type="match status" value="1"/>
</dbReference>
<keyword evidence="2" id="KW-0732">Signal</keyword>
<accession>A0ABZ2KTI8</accession>
<evidence type="ECO:0000256" key="1">
    <source>
        <dbReference type="SAM" id="MobiDB-lite"/>
    </source>
</evidence>
<dbReference type="Gene3D" id="3.40.50.1820">
    <property type="entry name" value="alpha/beta hydrolase"/>
    <property type="match status" value="1"/>
</dbReference>
<dbReference type="InterPro" id="IPR000801">
    <property type="entry name" value="Esterase-like"/>
</dbReference>
<gene>
    <name evidence="3" type="ORF">LVJ94_34515</name>
</gene>
<feature type="chain" id="PRO_5045742174" evidence="2">
    <location>
        <begin position="24"/>
        <end position="338"/>
    </location>
</feature>
<dbReference type="RefSeq" id="WP_394831640.1">
    <property type="nucleotide sequence ID" value="NZ_CP089929.1"/>
</dbReference>
<dbReference type="PANTHER" id="PTHR48098:SF1">
    <property type="entry name" value="DIACYLGLYCEROL ACYLTRANSFERASE_MYCOLYLTRANSFERASE AG85A"/>
    <property type="match status" value="1"/>
</dbReference>
<organism evidence="3 4">
    <name type="scientific">Pendulispora rubella</name>
    <dbReference type="NCBI Taxonomy" id="2741070"/>
    <lineage>
        <taxon>Bacteria</taxon>
        <taxon>Pseudomonadati</taxon>
        <taxon>Myxococcota</taxon>
        <taxon>Myxococcia</taxon>
        <taxon>Myxococcales</taxon>
        <taxon>Sorangiineae</taxon>
        <taxon>Pendulisporaceae</taxon>
        <taxon>Pendulispora</taxon>
    </lineage>
</organism>
<dbReference type="Pfam" id="PF00756">
    <property type="entry name" value="Esterase"/>
    <property type="match status" value="1"/>
</dbReference>
<dbReference type="InterPro" id="IPR029058">
    <property type="entry name" value="AB_hydrolase_fold"/>
</dbReference>
<proteinExistence type="predicted"/>
<name>A0ABZ2KTI8_9BACT</name>
<feature type="signal peptide" evidence="2">
    <location>
        <begin position="1"/>
        <end position="23"/>
    </location>
</feature>
<dbReference type="InterPro" id="IPR050583">
    <property type="entry name" value="Mycobacterial_A85_antigen"/>
</dbReference>
<evidence type="ECO:0000256" key="2">
    <source>
        <dbReference type="SAM" id="SignalP"/>
    </source>
</evidence>
<feature type="region of interest" description="Disordered" evidence="1">
    <location>
        <begin position="25"/>
        <end position="49"/>
    </location>
</feature>